<accession>A0ABM8ILP4</accession>
<evidence type="ECO:0000313" key="2">
    <source>
        <dbReference type="Proteomes" id="UP001432099"/>
    </source>
</evidence>
<protein>
    <recommendedName>
        <fullName evidence="3">GntR family transcriptional regulator</fullName>
    </recommendedName>
</protein>
<dbReference type="EMBL" id="AP028127">
    <property type="protein sequence ID" value="BEH91891.1"/>
    <property type="molecule type" value="Genomic_DNA"/>
</dbReference>
<dbReference type="PANTHER" id="PTHR38445">
    <property type="entry name" value="HTH-TYPE TRANSCRIPTIONAL REPRESSOR YTRA"/>
    <property type="match status" value="1"/>
</dbReference>
<keyword evidence="2" id="KW-1185">Reference proteome</keyword>
<sequence>MRALARDLHISVITTKRAYEDLERAGFIESIVGKGSFVTQHNKELLKEEKQRQIEEHFTRAIELSKQCGISYEDLAEILKLLYTEEE</sequence>
<reference evidence="1" key="1">
    <citation type="journal article" date="2024" name="Int. J. Syst. Evol. Microbiol.">
        <title>Turicibacter faecis sp. nov., isolated from faeces of heart failure mouse model.</title>
        <authorList>
            <person name="Imamura Y."/>
            <person name="Motooka D."/>
            <person name="Nakajima Y."/>
            <person name="Ito S."/>
            <person name="Kitakaze M."/>
            <person name="Iida T."/>
            <person name="Nakamura S."/>
        </authorList>
    </citation>
    <scope>NUCLEOTIDE SEQUENCE</scope>
    <source>
        <strain evidence="1">TC023</strain>
    </source>
</reference>
<dbReference type="Proteomes" id="UP001432099">
    <property type="component" value="Chromosome"/>
</dbReference>
<gene>
    <name evidence="1" type="ORF">T23_19930</name>
</gene>
<dbReference type="InterPro" id="IPR036388">
    <property type="entry name" value="WH-like_DNA-bd_sf"/>
</dbReference>
<dbReference type="InterPro" id="IPR036390">
    <property type="entry name" value="WH_DNA-bd_sf"/>
</dbReference>
<dbReference type="SUPFAM" id="SSF46785">
    <property type="entry name" value="Winged helix' DNA-binding domain"/>
    <property type="match status" value="1"/>
</dbReference>
<name>A0ABM8ILP4_9FIRM</name>
<dbReference type="PANTHER" id="PTHR38445:SF7">
    <property type="entry name" value="GNTR-FAMILY TRANSCRIPTIONAL REGULATOR"/>
    <property type="match status" value="1"/>
</dbReference>
<evidence type="ECO:0008006" key="3">
    <source>
        <dbReference type="Google" id="ProtNLM"/>
    </source>
</evidence>
<proteinExistence type="predicted"/>
<organism evidence="1 2">
    <name type="scientific">Turicibacter faecis</name>
    <dbReference type="NCBI Taxonomy" id="2963365"/>
    <lineage>
        <taxon>Bacteria</taxon>
        <taxon>Bacillati</taxon>
        <taxon>Bacillota</taxon>
        <taxon>Erysipelotrichia</taxon>
        <taxon>Erysipelotrichales</taxon>
        <taxon>Turicibacteraceae</taxon>
        <taxon>Turicibacter</taxon>
    </lineage>
</organism>
<evidence type="ECO:0000313" key="1">
    <source>
        <dbReference type="EMBL" id="BEH91891.1"/>
    </source>
</evidence>
<dbReference type="Gene3D" id="1.10.10.10">
    <property type="entry name" value="Winged helix-like DNA-binding domain superfamily/Winged helix DNA-binding domain"/>
    <property type="match status" value="1"/>
</dbReference>